<dbReference type="STRING" id="1193011.LEP1GSC058_0202"/>
<dbReference type="EMBL" id="AKWZ02000012">
    <property type="protein sequence ID" value="EPG72427.1"/>
    <property type="molecule type" value="Genomic_DNA"/>
</dbReference>
<evidence type="ECO:0000256" key="1">
    <source>
        <dbReference type="SAM" id="MobiDB-lite"/>
    </source>
</evidence>
<evidence type="ECO:0000313" key="2">
    <source>
        <dbReference type="EMBL" id="EPG72427.1"/>
    </source>
</evidence>
<dbReference type="AlphaFoldDB" id="S3VWC6"/>
<sequence>MEYQEIIGKAESSVSKVADPKLKEVAFGIMLKHLLSGDDVEVDPEGIPRVKGKKANAKSKKANGQKPASSSSSKKLGPKARLDELVDENYFKQPRNMSNMLEILSERGVIYKQSDLTRPLDALMAEKKLRRKKMKVGQSSKENWFYTNW</sequence>
<feature type="compositionally biased region" description="Basic residues" evidence="1">
    <location>
        <begin position="50"/>
        <end position="63"/>
    </location>
</feature>
<comment type="caution">
    <text evidence="2">The sequence shown here is derived from an EMBL/GenBank/DDBJ whole genome shotgun (WGS) entry which is preliminary data.</text>
</comment>
<name>S3VWC6_9LEPT</name>
<evidence type="ECO:0000313" key="3">
    <source>
        <dbReference type="Proteomes" id="UP000014540"/>
    </source>
</evidence>
<reference evidence="2" key="1">
    <citation type="submission" date="2013-04" db="EMBL/GenBank/DDBJ databases">
        <authorList>
            <person name="Harkins D.M."/>
            <person name="Durkin A.S."/>
            <person name="Selengut J.D."/>
            <person name="Sanka R."/>
            <person name="DePew J."/>
            <person name="Purushe J."/>
            <person name="Ahmed A."/>
            <person name="van der Linden H."/>
            <person name="Goris M.G.A."/>
            <person name="Hartskeerl R.A."/>
            <person name="Vinetz J.M."/>
            <person name="Sutton G.G."/>
            <person name="Nelson W.C."/>
            <person name="Fouts D.E."/>
        </authorList>
    </citation>
    <scope>NUCLEOTIDE SEQUENCE [LARGE SCALE GENOMIC DNA]</scope>
    <source>
        <strain evidence="2">BUT 6</strain>
    </source>
</reference>
<protein>
    <submittedName>
        <fullName evidence="2">Uncharacterized protein</fullName>
    </submittedName>
</protein>
<dbReference type="Proteomes" id="UP000014540">
    <property type="component" value="Unassembled WGS sequence"/>
</dbReference>
<organism evidence="2 3">
    <name type="scientific">Leptospira fainei serovar Hurstbridge str. BUT 6</name>
    <dbReference type="NCBI Taxonomy" id="1193011"/>
    <lineage>
        <taxon>Bacteria</taxon>
        <taxon>Pseudomonadati</taxon>
        <taxon>Spirochaetota</taxon>
        <taxon>Spirochaetia</taxon>
        <taxon>Leptospirales</taxon>
        <taxon>Leptospiraceae</taxon>
        <taxon>Leptospira</taxon>
    </lineage>
</organism>
<accession>S3VWC6</accession>
<feature type="region of interest" description="Disordered" evidence="1">
    <location>
        <begin position="42"/>
        <end position="80"/>
    </location>
</feature>
<dbReference type="RefSeq" id="WP_016551417.1">
    <property type="nucleotide sequence ID" value="NZ_AKWZ02000012.1"/>
</dbReference>
<keyword evidence="3" id="KW-1185">Reference proteome</keyword>
<gene>
    <name evidence="2" type="ORF">LEP1GSC058_0202</name>
</gene>
<proteinExistence type="predicted"/>